<proteinExistence type="predicted"/>
<name>A0A2N8STJ2_STUST</name>
<dbReference type="Gene3D" id="1.20.120.1220">
    <property type="match status" value="1"/>
</dbReference>
<sequence length="156" mass="16538">MLQIILIAWILLCAAIDARFQRVPNLLVGIGLIGALLVLLLSSQTLTGASWNQAMMALLAGLLLGVPGYRRGQMGAGDVKLLAVLGLASDLMHLLFSVVGAGLALVVWGLAAARLWRYLPAATRTSLAHFAPENIQRLPYIPFLLVGFLGATALLV</sequence>
<dbReference type="GO" id="GO:0004190">
    <property type="term" value="F:aspartic-type endopeptidase activity"/>
    <property type="evidence" value="ECO:0007669"/>
    <property type="project" value="InterPro"/>
</dbReference>
<keyword evidence="1" id="KW-1133">Transmembrane helix</keyword>
<feature type="transmembrane region" description="Helical" evidence="1">
    <location>
        <begin position="137"/>
        <end position="155"/>
    </location>
</feature>
<reference evidence="3 4" key="1">
    <citation type="submission" date="2018-01" db="EMBL/GenBank/DDBJ databases">
        <title>Denitrification phenotypes of diverse strains of Pseudomonas stutzeri.</title>
        <authorList>
            <person name="Milligan D.A."/>
            <person name="Bergaust L."/>
            <person name="Bakken L.R."/>
            <person name="Frostegard A."/>
        </authorList>
    </citation>
    <scope>NUCLEOTIDE SEQUENCE [LARGE SCALE GENOMIC DNA]</scope>
    <source>
        <strain evidence="3 4">24a75</strain>
    </source>
</reference>
<evidence type="ECO:0000259" key="2">
    <source>
        <dbReference type="Pfam" id="PF01478"/>
    </source>
</evidence>
<organism evidence="3 4">
    <name type="scientific">Stutzerimonas stutzeri</name>
    <name type="common">Pseudomonas stutzeri</name>
    <dbReference type="NCBI Taxonomy" id="316"/>
    <lineage>
        <taxon>Bacteria</taxon>
        <taxon>Pseudomonadati</taxon>
        <taxon>Pseudomonadota</taxon>
        <taxon>Gammaproteobacteria</taxon>
        <taxon>Pseudomonadales</taxon>
        <taxon>Pseudomonadaceae</taxon>
        <taxon>Stutzerimonas</taxon>
    </lineage>
</organism>
<comment type="caution">
    <text evidence="3">The sequence shown here is derived from an EMBL/GenBank/DDBJ whole genome shotgun (WGS) entry which is preliminary data.</text>
</comment>
<dbReference type="Pfam" id="PF01478">
    <property type="entry name" value="Peptidase_A24"/>
    <property type="match status" value="1"/>
</dbReference>
<dbReference type="InterPro" id="IPR000045">
    <property type="entry name" value="Prepilin_IV_endopep_pep"/>
</dbReference>
<keyword evidence="1" id="KW-0472">Membrane</keyword>
<dbReference type="RefSeq" id="WP_102895495.1">
    <property type="nucleotide sequence ID" value="NZ_JAMOHU010000024.1"/>
</dbReference>
<dbReference type="EMBL" id="POUT01000014">
    <property type="protein sequence ID" value="PNG05812.1"/>
    <property type="molecule type" value="Genomic_DNA"/>
</dbReference>
<evidence type="ECO:0000256" key="1">
    <source>
        <dbReference type="SAM" id="Phobius"/>
    </source>
</evidence>
<keyword evidence="1" id="KW-0812">Transmembrane</keyword>
<accession>A0A2N8STJ2</accession>
<dbReference type="Proteomes" id="UP000236023">
    <property type="component" value="Unassembled WGS sequence"/>
</dbReference>
<gene>
    <name evidence="3" type="ORF">CXK94_19115</name>
</gene>
<evidence type="ECO:0000313" key="3">
    <source>
        <dbReference type="EMBL" id="PNG05812.1"/>
    </source>
</evidence>
<feature type="transmembrane region" description="Helical" evidence="1">
    <location>
        <begin position="25"/>
        <end position="42"/>
    </location>
</feature>
<feature type="domain" description="Prepilin type IV endopeptidase peptidase" evidence="2">
    <location>
        <begin position="4"/>
        <end position="110"/>
    </location>
</feature>
<feature type="transmembrane region" description="Helical" evidence="1">
    <location>
        <begin position="91"/>
        <end position="116"/>
    </location>
</feature>
<evidence type="ECO:0000313" key="4">
    <source>
        <dbReference type="Proteomes" id="UP000236023"/>
    </source>
</evidence>
<dbReference type="GO" id="GO:0016020">
    <property type="term" value="C:membrane"/>
    <property type="evidence" value="ECO:0007669"/>
    <property type="project" value="InterPro"/>
</dbReference>
<dbReference type="AlphaFoldDB" id="A0A2N8STJ2"/>
<protein>
    <submittedName>
        <fullName evidence="3">Prepilin peptidase</fullName>
    </submittedName>
</protein>